<evidence type="ECO:0000256" key="6">
    <source>
        <dbReference type="ARBA" id="ARBA00022741"/>
    </source>
</evidence>
<evidence type="ECO:0000256" key="12">
    <source>
        <dbReference type="ARBA" id="ARBA00033413"/>
    </source>
</evidence>
<evidence type="ECO:0000256" key="11">
    <source>
        <dbReference type="ARBA" id="ARBA00029766"/>
    </source>
</evidence>
<organism evidence="14 15">
    <name type="scientific">Lentibacter algarum</name>
    <dbReference type="NCBI Taxonomy" id="576131"/>
    <lineage>
        <taxon>Bacteria</taxon>
        <taxon>Pseudomonadati</taxon>
        <taxon>Pseudomonadota</taxon>
        <taxon>Alphaproteobacteria</taxon>
        <taxon>Rhodobacterales</taxon>
        <taxon>Roseobacteraceae</taxon>
        <taxon>Lentibacter</taxon>
    </lineage>
</organism>
<evidence type="ECO:0000256" key="1">
    <source>
        <dbReference type="ARBA" id="ARBA00005051"/>
    </source>
</evidence>
<dbReference type="AlphaFoldDB" id="A0A1H3LRL7"/>
<dbReference type="GO" id="GO:0003848">
    <property type="term" value="F:2-amino-4-hydroxy-6-hydroxymethyldihydropteridine diphosphokinase activity"/>
    <property type="evidence" value="ECO:0007669"/>
    <property type="project" value="UniProtKB-EC"/>
</dbReference>
<evidence type="ECO:0000313" key="15">
    <source>
        <dbReference type="Proteomes" id="UP000199026"/>
    </source>
</evidence>
<dbReference type="CDD" id="cd00483">
    <property type="entry name" value="HPPK"/>
    <property type="match status" value="1"/>
</dbReference>
<comment type="function">
    <text evidence="10">Catalyzes the transfer of pyrophosphate from adenosine triphosphate (ATP) to 6-hydroxymethyl-7,8-dihydropterin, an enzymatic step in folate biosynthesis pathway.</text>
</comment>
<evidence type="ECO:0000259" key="13">
    <source>
        <dbReference type="Pfam" id="PF01288"/>
    </source>
</evidence>
<dbReference type="Pfam" id="PF01288">
    <property type="entry name" value="HPPK"/>
    <property type="match status" value="1"/>
</dbReference>
<dbReference type="EC" id="2.7.6.3" evidence="3"/>
<gene>
    <name evidence="14" type="ORF">SAMN05444486_103113</name>
</gene>
<dbReference type="Gene3D" id="3.30.70.560">
    <property type="entry name" value="7,8-Dihydro-6-hydroxymethylpterin-pyrophosphokinase HPPK"/>
    <property type="match status" value="1"/>
</dbReference>
<dbReference type="UniPathway" id="UPA00077">
    <property type="reaction ID" value="UER00155"/>
</dbReference>
<dbReference type="GO" id="GO:0046656">
    <property type="term" value="P:folic acid biosynthetic process"/>
    <property type="evidence" value="ECO:0007669"/>
    <property type="project" value="UniProtKB-KW"/>
</dbReference>
<dbReference type="SUPFAM" id="SSF55083">
    <property type="entry name" value="6-hydroxymethyl-7,8-dihydropterin pyrophosphokinase, HPPK"/>
    <property type="match status" value="1"/>
</dbReference>
<dbReference type="PANTHER" id="PTHR43071">
    <property type="entry name" value="2-AMINO-4-HYDROXY-6-HYDROXYMETHYLDIHYDROPTERIDINE PYROPHOSPHOKINASE"/>
    <property type="match status" value="1"/>
</dbReference>
<reference evidence="14 15" key="1">
    <citation type="submission" date="2016-10" db="EMBL/GenBank/DDBJ databases">
        <authorList>
            <person name="de Groot N.N."/>
        </authorList>
    </citation>
    <scope>NUCLEOTIDE SEQUENCE [LARGE SCALE GENOMIC DNA]</scope>
    <source>
        <strain evidence="14 15">DSM 24677</strain>
    </source>
</reference>
<comment type="pathway">
    <text evidence="1">Cofactor biosynthesis; tetrahydrofolate biosynthesis; 2-amino-4-hydroxy-6-hydroxymethyl-7,8-dihydropteridine diphosphate from 7,8-dihydroneopterin triphosphate: step 4/4.</text>
</comment>
<dbReference type="RefSeq" id="WP_089891988.1">
    <property type="nucleotide sequence ID" value="NZ_CALJFH010000019.1"/>
</dbReference>
<dbReference type="PANTHER" id="PTHR43071:SF1">
    <property type="entry name" value="2-AMINO-4-HYDROXY-6-HYDROXYMETHYLDIHYDROPTERIDINE PYROPHOSPHOKINASE"/>
    <property type="match status" value="1"/>
</dbReference>
<accession>A0A1H3LRL7</accession>
<name>A0A1H3LRL7_9RHOB</name>
<dbReference type="InterPro" id="IPR000550">
    <property type="entry name" value="Hppk"/>
</dbReference>
<dbReference type="GeneID" id="78125071"/>
<keyword evidence="9" id="KW-0289">Folate biosynthesis</keyword>
<protein>
    <recommendedName>
        <fullName evidence="4">2-amino-4-hydroxy-6-hydroxymethyldihydropteridine pyrophosphokinase</fullName>
        <ecNumber evidence="3">2.7.6.3</ecNumber>
    </recommendedName>
    <alternativeName>
        <fullName evidence="11">6-hydroxymethyl-7,8-dihydropterin pyrophosphokinase</fullName>
    </alternativeName>
    <alternativeName>
        <fullName evidence="12">7,8-dihydro-6-hydroxymethylpterin-pyrophosphokinase</fullName>
    </alternativeName>
</protein>
<keyword evidence="6" id="KW-0547">Nucleotide-binding</keyword>
<comment type="similarity">
    <text evidence="2">Belongs to the HPPK family.</text>
</comment>
<evidence type="ECO:0000313" key="14">
    <source>
        <dbReference type="EMBL" id="SDY66970.1"/>
    </source>
</evidence>
<dbReference type="InterPro" id="IPR035907">
    <property type="entry name" value="Hppk_sf"/>
</dbReference>
<feature type="domain" description="7,8-dihydro-6-hydroxymethylpterin-pyrophosphokinase" evidence="13">
    <location>
        <begin position="10"/>
        <end position="160"/>
    </location>
</feature>
<evidence type="ECO:0000256" key="3">
    <source>
        <dbReference type="ARBA" id="ARBA00013253"/>
    </source>
</evidence>
<proteinExistence type="inferred from homology"/>
<dbReference type="GO" id="GO:0016301">
    <property type="term" value="F:kinase activity"/>
    <property type="evidence" value="ECO:0007669"/>
    <property type="project" value="UniProtKB-KW"/>
</dbReference>
<keyword evidence="15" id="KW-1185">Reference proteome</keyword>
<sequence length="189" mass="20649">MSSKAQTYLIALGGNMPSALGGPEITLRAALKRLPETGLKVEAVSRFFQTPCFPAGAGPDYVNAAACLSSDKSPKEVLHRLHDIEAEFGRERLQRWGMRCLDLDLLSAGQRVLPDMKTYTQWQTLPPDAQRSDAPSELILPHPRLAERAFVLVPLAEIAPDWAHPTSGLTVKEMLASLPASEKDLVLPL</sequence>
<evidence type="ECO:0000256" key="7">
    <source>
        <dbReference type="ARBA" id="ARBA00022777"/>
    </source>
</evidence>
<keyword evidence="7 14" id="KW-0418">Kinase</keyword>
<dbReference type="EMBL" id="FNPR01000003">
    <property type="protein sequence ID" value="SDY66970.1"/>
    <property type="molecule type" value="Genomic_DNA"/>
</dbReference>
<dbReference type="STRING" id="576131.SAMN05444486_103113"/>
<dbReference type="NCBIfam" id="TIGR01498">
    <property type="entry name" value="folK"/>
    <property type="match status" value="1"/>
</dbReference>
<dbReference type="GO" id="GO:0005524">
    <property type="term" value="F:ATP binding"/>
    <property type="evidence" value="ECO:0007669"/>
    <property type="project" value="UniProtKB-KW"/>
</dbReference>
<evidence type="ECO:0000256" key="9">
    <source>
        <dbReference type="ARBA" id="ARBA00022909"/>
    </source>
</evidence>
<keyword evidence="8" id="KW-0067">ATP-binding</keyword>
<evidence type="ECO:0000256" key="10">
    <source>
        <dbReference type="ARBA" id="ARBA00029409"/>
    </source>
</evidence>
<evidence type="ECO:0000256" key="4">
    <source>
        <dbReference type="ARBA" id="ARBA00016218"/>
    </source>
</evidence>
<evidence type="ECO:0000256" key="8">
    <source>
        <dbReference type="ARBA" id="ARBA00022840"/>
    </source>
</evidence>
<keyword evidence="5" id="KW-0808">Transferase</keyword>
<dbReference type="GO" id="GO:0046654">
    <property type="term" value="P:tetrahydrofolate biosynthetic process"/>
    <property type="evidence" value="ECO:0007669"/>
    <property type="project" value="UniProtKB-UniPathway"/>
</dbReference>
<evidence type="ECO:0000256" key="5">
    <source>
        <dbReference type="ARBA" id="ARBA00022679"/>
    </source>
</evidence>
<evidence type="ECO:0000256" key="2">
    <source>
        <dbReference type="ARBA" id="ARBA00005810"/>
    </source>
</evidence>
<dbReference type="Proteomes" id="UP000199026">
    <property type="component" value="Unassembled WGS sequence"/>
</dbReference>
<dbReference type="OrthoDB" id="9808041at2"/>